<feature type="compositionally biased region" description="Basic and acidic residues" evidence="3">
    <location>
        <begin position="554"/>
        <end position="567"/>
    </location>
</feature>
<comment type="caution">
    <text evidence="5">The sequence shown here is derived from an EMBL/GenBank/DDBJ whole genome shotgun (WGS) entry which is preliminary data.</text>
</comment>
<organism evidence="5 6">
    <name type="scientific">Candidula unifasciata</name>
    <dbReference type="NCBI Taxonomy" id="100452"/>
    <lineage>
        <taxon>Eukaryota</taxon>
        <taxon>Metazoa</taxon>
        <taxon>Spiralia</taxon>
        <taxon>Lophotrochozoa</taxon>
        <taxon>Mollusca</taxon>
        <taxon>Gastropoda</taxon>
        <taxon>Heterobranchia</taxon>
        <taxon>Euthyneura</taxon>
        <taxon>Panpulmonata</taxon>
        <taxon>Eupulmonata</taxon>
        <taxon>Stylommatophora</taxon>
        <taxon>Helicina</taxon>
        <taxon>Helicoidea</taxon>
        <taxon>Geomitridae</taxon>
        <taxon>Candidula</taxon>
    </lineage>
</organism>
<comment type="subcellular location">
    <subcellularLocation>
        <location evidence="1">Nucleus</location>
    </subcellularLocation>
</comment>
<evidence type="ECO:0000256" key="1">
    <source>
        <dbReference type="ARBA" id="ARBA00004123"/>
    </source>
</evidence>
<evidence type="ECO:0000256" key="3">
    <source>
        <dbReference type="SAM" id="MobiDB-lite"/>
    </source>
</evidence>
<reference evidence="5" key="1">
    <citation type="submission" date="2021-04" db="EMBL/GenBank/DDBJ databases">
        <authorList>
            <consortium name="Molecular Ecology Group"/>
        </authorList>
    </citation>
    <scope>NUCLEOTIDE SEQUENCE</scope>
</reference>
<feature type="region of interest" description="Disordered" evidence="3">
    <location>
        <begin position="1"/>
        <end position="66"/>
    </location>
</feature>
<dbReference type="SUPFAM" id="SSF49899">
    <property type="entry name" value="Concanavalin A-like lectins/glucanases"/>
    <property type="match status" value="1"/>
</dbReference>
<proteinExistence type="predicted"/>
<feature type="region of interest" description="Disordered" evidence="3">
    <location>
        <begin position="613"/>
        <end position="635"/>
    </location>
</feature>
<dbReference type="GO" id="GO:0005634">
    <property type="term" value="C:nucleus"/>
    <property type="evidence" value="ECO:0007669"/>
    <property type="project" value="UniProtKB-SubCell"/>
</dbReference>
<feature type="region of interest" description="Disordered" evidence="3">
    <location>
        <begin position="482"/>
        <end position="601"/>
    </location>
</feature>
<dbReference type="SMART" id="SM00449">
    <property type="entry name" value="SPRY"/>
    <property type="match status" value="1"/>
</dbReference>
<evidence type="ECO:0000259" key="4">
    <source>
        <dbReference type="PROSITE" id="PS50188"/>
    </source>
</evidence>
<feature type="compositionally biased region" description="Acidic residues" evidence="3">
    <location>
        <begin position="1"/>
        <end position="19"/>
    </location>
</feature>
<name>A0A8S3Z734_9EUPU</name>
<dbReference type="OrthoDB" id="445357at2759"/>
<feature type="compositionally biased region" description="Basic residues" evidence="3">
    <location>
        <begin position="511"/>
        <end position="532"/>
    </location>
</feature>
<dbReference type="PANTHER" id="PTHR12381">
    <property type="entry name" value="HETEROGENEOUS NUCLEAR RIBONUCLEOPROTEIN U FAMILY MEMBER"/>
    <property type="match status" value="1"/>
</dbReference>
<dbReference type="SUPFAM" id="SSF52540">
    <property type="entry name" value="P-loop containing nucleoside triphosphate hydrolases"/>
    <property type="match status" value="1"/>
</dbReference>
<evidence type="ECO:0000313" key="6">
    <source>
        <dbReference type="Proteomes" id="UP000678393"/>
    </source>
</evidence>
<dbReference type="InterPro" id="IPR013320">
    <property type="entry name" value="ConA-like_dom_sf"/>
</dbReference>
<dbReference type="Proteomes" id="UP000678393">
    <property type="component" value="Unassembled WGS sequence"/>
</dbReference>
<dbReference type="InterPro" id="IPR001870">
    <property type="entry name" value="B30.2/SPRY"/>
</dbReference>
<protein>
    <recommendedName>
        <fullName evidence="4">B30.2/SPRY domain-containing protein</fullName>
    </recommendedName>
</protein>
<dbReference type="GO" id="GO:0000380">
    <property type="term" value="P:alternative mRNA splicing, via spliceosome"/>
    <property type="evidence" value="ECO:0007669"/>
    <property type="project" value="TreeGrafter"/>
</dbReference>
<evidence type="ECO:0000313" key="5">
    <source>
        <dbReference type="EMBL" id="CAG5125307.1"/>
    </source>
</evidence>
<feature type="non-terminal residue" evidence="5">
    <location>
        <position position="1"/>
    </location>
</feature>
<dbReference type="InterPro" id="IPR027417">
    <property type="entry name" value="P-loop_NTPase"/>
</dbReference>
<dbReference type="CDD" id="cd12884">
    <property type="entry name" value="SPRY_hnRNP"/>
    <property type="match status" value="1"/>
</dbReference>
<dbReference type="Gene3D" id="2.60.120.920">
    <property type="match status" value="1"/>
</dbReference>
<dbReference type="GO" id="GO:0003723">
    <property type="term" value="F:RNA binding"/>
    <property type="evidence" value="ECO:0007669"/>
    <property type="project" value="TreeGrafter"/>
</dbReference>
<dbReference type="Pfam" id="PF13671">
    <property type="entry name" value="AAA_33"/>
    <property type="match status" value="1"/>
</dbReference>
<dbReference type="Gene3D" id="3.40.50.300">
    <property type="entry name" value="P-loop containing nucleotide triphosphate hydrolases"/>
    <property type="match status" value="1"/>
</dbReference>
<dbReference type="InterPro" id="IPR035778">
    <property type="entry name" value="SPRY_hnRNP_U"/>
</dbReference>
<keyword evidence="6" id="KW-1185">Reference proteome</keyword>
<dbReference type="EMBL" id="CAJHNH020002014">
    <property type="protein sequence ID" value="CAG5125307.1"/>
    <property type="molecule type" value="Genomic_DNA"/>
</dbReference>
<sequence>EVQAEGNEESANDGGDAEQTETNGNAEEEPAVVLGDEFRTIDEATQDDTEGNTDRKRRRSRSLDRHGKKIARKIEMDDTAWETLTIFNLDRYESDLNLRFNERGIKAYPLTVDGFAYMWSGVRATYGVKSGKVAYEAKVLENLNVKHLPKDEPNPHVFRVGWSVNSTSLNLGEEPLSFGYGGSGKAATDNNFVDYGQTFTQGDVITAYLDLDSDPVVISYAKNGEYLGKCFEIEKEKLGDQALFPHLMTKNTEFEVNFGGREGPYFPLKEGYTFLEQVPAEERVRGHLPPASKEACEVIMMVGLPGAGKTYWVERYAATKPEKHYNVLGSSNVINKMKVLGQPRKQHFTGRWRDLLDMAAKCLNRMIEIASHKKRNYIIDQTNVNASARRRKMQPFEGFHRRAVVVLPSDEVFTKRVKERTEDEGKDIPESAVNEMKANYTLPEKGGCYESVEYTEPDVSKEEREKLIEKYRKEGLDALPPREKRFRRESRDFDYRGRGRGRSTYRGSFPRGRRSGFRSRSRGRGRSSRSRSRGYSSYRPPYSERRGRGGYRGGYREDRFRDDRRDSYSGYSSYKPRGRGGSSWGPVSDWGNDSWSAPRSYREPRWASYEDDYQQGWDDYEQGGGYDESWDGYEDDGYEQGWDGYGYK</sequence>
<dbReference type="InterPro" id="IPR043136">
    <property type="entry name" value="B30.2/SPRY_sf"/>
</dbReference>
<dbReference type="AlphaFoldDB" id="A0A8S3Z734"/>
<dbReference type="PROSITE" id="PS50188">
    <property type="entry name" value="B302_SPRY"/>
    <property type="match status" value="1"/>
</dbReference>
<feature type="domain" description="B30.2/SPRY" evidence="4">
    <location>
        <begin position="54"/>
        <end position="263"/>
    </location>
</feature>
<evidence type="ECO:0000256" key="2">
    <source>
        <dbReference type="ARBA" id="ARBA00023242"/>
    </source>
</evidence>
<accession>A0A8S3Z734</accession>
<dbReference type="PANTHER" id="PTHR12381:SF56">
    <property type="entry name" value="B30.2_SPRY DOMAIN-CONTAINING PROTEIN-RELATED"/>
    <property type="match status" value="1"/>
</dbReference>
<gene>
    <name evidence="5" type="ORF">CUNI_LOCUS10865</name>
</gene>
<dbReference type="Pfam" id="PF00622">
    <property type="entry name" value="SPRY"/>
    <property type="match status" value="1"/>
</dbReference>
<keyword evidence="2" id="KW-0539">Nucleus</keyword>
<dbReference type="InterPro" id="IPR003877">
    <property type="entry name" value="SPRY_dom"/>
</dbReference>
<feature type="compositionally biased region" description="Basic residues" evidence="3">
    <location>
        <begin position="55"/>
        <end position="66"/>
    </location>
</feature>